<dbReference type="InterPro" id="IPR050763">
    <property type="entry name" value="ABC_transporter_ATP-binding"/>
</dbReference>
<dbReference type="PANTHER" id="PTHR42711:SF5">
    <property type="entry name" value="ABC TRANSPORTER ATP-BINDING PROTEIN NATA"/>
    <property type="match status" value="1"/>
</dbReference>
<keyword evidence="3" id="KW-1003">Cell membrane</keyword>
<dbReference type="NCBIfam" id="TIGR01188">
    <property type="entry name" value="drrA"/>
    <property type="match status" value="1"/>
</dbReference>
<dbReference type="SUPFAM" id="SSF52540">
    <property type="entry name" value="P-loop containing nucleoside triphosphate hydrolases"/>
    <property type="match status" value="1"/>
</dbReference>
<dbReference type="PANTHER" id="PTHR42711">
    <property type="entry name" value="ABC TRANSPORTER ATP-BINDING PROTEIN"/>
    <property type="match status" value="1"/>
</dbReference>
<evidence type="ECO:0000256" key="8">
    <source>
        <dbReference type="ARBA" id="ARBA00049985"/>
    </source>
</evidence>
<dbReference type="PROSITE" id="PS50893">
    <property type="entry name" value="ABC_TRANSPORTER_2"/>
    <property type="match status" value="1"/>
</dbReference>
<evidence type="ECO:0000256" key="7">
    <source>
        <dbReference type="ARBA" id="ARBA00023136"/>
    </source>
</evidence>
<dbReference type="Gene3D" id="3.40.50.300">
    <property type="entry name" value="P-loop containing nucleotide triphosphate hydrolases"/>
    <property type="match status" value="1"/>
</dbReference>
<dbReference type="eggNOG" id="arCOG00194">
    <property type="taxonomic scope" value="Archaea"/>
</dbReference>
<dbReference type="Proteomes" id="UP000002146">
    <property type="component" value="Chromosome"/>
</dbReference>
<keyword evidence="7" id="KW-0472">Membrane</keyword>
<evidence type="ECO:0000256" key="2">
    <source>
        <dbReference type="ARBA" id="ARBA00022448"/>
    </source>
</evidence>
<sequence>MIKENRDDPSAGGPNVIEVENLTKTFGAVTAVDCVSFHVRRGEIFGFLGPNGAGKTTTTRMLTGVVPMDGGSVRIFGHDILKEPVQAKQRFGVVPETSNAYVELTAWQNLMLMGDLYGLDRAHSERRSRELLETLGLYGRRDQKVRGYSKGMKQRLVLAMALLHEPELLFLDEPTSGLDVQSTQMILVLLRELNTDGTTIFLTTHNMEEVNRLCDRIGIIRAGKIVAIDAPERLKTAIDRMHRLEVSFDRPVPADALAGLDGVAEAYRTGDKWRIVTEDPDLVIRSLVAFSGDCSVAILTLNTLAPSLDEVFLRLTGEEQP</sequence>
<evidence type="ECO:0000256" key="5">
    <source>
        <dbReference type="ARBA" id="ARBA00022840"/>
    </source>
</evidence>
<dbReference type="GO" id="GO:0043215">
    <property type="term" value="P:daunorubicin transport"/>
    <property type="evidence" value="ECO:0007669"/>
    <property type="project" value="InterPro"/>
</dbReference>
<comment type="subcellular location">
    <subcellularLocation>
        <location evidence="1">Cell membrane</location>
        <topology evidence="1">Peripheral membrane protein</topology>
        <orientation evidence="1">Cytoplasmic side</orientation>
    </subcellularLocation>
</comment>
<dbReference type="PROSITE" id="PS00211">
    <property type="entry name" value="ABC_TRANSPORTER_1"/>
    <property type="match status" value="1"/>
</dbReference>
<dbReference type="InterPro" id="IPR003593">
    <property type="entry name" value="AAA+_ATPase"/>
</dbReference>
<feature type="domain" description="ABC transporter" evidence="9">
    <location>
        <begin position="17"/>
        <end position="247"/>
    </location>
</feature>
<dbReference type="STRING" id="368407.Memar_0021"/>
<dbReference type="GeneID" id="4848444"/>
<dbReference type="GO" id="GO:0005886">
    <property type="term" value="C:plasma membrane"/>
    <property type="evidence" value="ECO:0007669"/>
    <property type="project" value="UniProtKB-SubCell"/>
</dbReference>
<keyword evidence="6" id="KW-1278">Translocase</keyword>
<dbReference type="GO" id="GO:1900753">
    <property type="term" value="P:doxorubicin transport"/>
    <property type="evidence" value="ECO:0007669"/>
    <property type="project" value="InterPro"/>
</dbReference>
<name>A3CRF6_METMJ</name>
<evidence type="ECO:0000256" key="4">
    <source>
        <dbReference type="ARBA" id="ARBA00022741"/>
    </source>
</evidence>
<dbReference type="AlphaFoldDB" id="A3CRF6"/>
<dbReference type="InterPro" id="IPR005894">
    <property type="entry name" value="DrrA"/>
</dbReference>
<evidence type="ECO:0000256" key="1">
    <source>
        <dbReference type="ARBA" id="ARBA00004413"/>
    </source>
</evidence>
<dbReference type="InterPro" id="IPR017871">
    <property type="entry name" value="ABC_transporter-like_CS"/>
</dbReference>
<dbReference type="InterPro" id="IPR003439">
    <property type="entry name" value="ABC_transporter-like_ATP-bd"/>
</dbReference>
<dbReference type="EMBL" id="CP000562">
    <property type="protein sequence ID" value="ABN55956.1"/>
    <property type="molecule type" value="Genomic_DNA"/>
</dbReference>
<evidence type="ECO:0000313" key="10">
    <source>
        <dbReference type="EMBL" id="ABN55956.1"/>
    </source>
</evidence>
<protein>
    <submittedName>
        <fullName evidence="10">Daunorubicin resistance ABC transporter ATPase subunit</fullName>
    </submittedName>
</protein>
<evidence type="ECO:0000259" key="9">
    <source>
        <dbReference type="PROSITE" id="PS50893"/>
    </source>
</evidence>
<keyword evidence="5" id="KW-0067">ATP-binding</keyword>
<dbReference type="InterPro" id="IPR027417">
    <property type="entry name" value="P-loop_NTPase"/>
</dbReference>
<evidence type="ECO:0000256" key="3">
    <source>
        <dbReference type="ARBA" id="ARBA00022475"/>
    </source>
</evidence>
<evidence type="ECO:0000256" key="6">
    <source>
        <dbReference type="ARBA" id="ARBA00022967"/>
    </source>
</evidence>
<dbReference type="FunFam" id="3.40.50.300:FF:000589">
    <property type="entry name" value="ABC transporter, ATP-binding subunit"/>
    <property type="match status" value="1"/>
</dbReference>
<dbReference type="RefSeq" id="WP_011842877.1">
    <property type="nucleotide sequence ID" value="NC_009051.1"/>
</dbReference>
<dbReference type="KEGG" id="mem:Memar_0021"/>
<keyword evidence="2" id="KW-0813">Transport</keyword>
<reference evidence="10 11" key="1">
    <citation type="journal article" date="2009" name="Stand. Genomic Sci.">
        <title>Complete genome sequence of Methanoculleus marisnigri Romesser et al. 1981 type strain JR1.</title>
        <authorList>
            <person name="Anderson I.J."/>
            <person name="Sieprawska-Lupa M."/>
            <person name="Lapidus A."/>
            <person name="Nolan M."/>
            <person name="Copeland A."/>
            <person name="Glavina Del Rio T."/>
            <person name="Tice H."/>
            <person name="Dalin E."/>
            <person name="Barry K."/>
            <person name="Saunders E."/>
            <person name="Han C."/>
            <person name="Brettin T."/>
            <person name="Detter J.C."/>
            <person name="Bruce D."/>
            <person name="Mikhailova N."/>
            <person name="Pitluck S."/>
            <person name="Hauser L."/>
            <person name="Land M."/>
            <person name="Lucas S."/>
            <person name="Richardson P."/>
            <person name="Whitman W.B."/>
            <person name="Kyrpides N.C."/>
        </authorList>
    </citation>
    <scope>NUCLEOTIDE SEQUENCE [LARGE SCALE GENOMIC DNA]</scope>
    <source>
        <strain evidence="11">ATCC 35101 / DSM 1498 / JR1</strain>
    </source>
</reference>
<keyword evidence="4" id="KW-0547">Nucleotide-binding</keyword>
<dbReference type="SMART" id="SM00382">
    <property type="entry name" value="AAA"/>
    <property type="match status" value="1"/>
</dbReference>
<evidence type="ECO:0000313" key="11">
    <source>
        <dbReference type="Proteomes" id="UP000002146"/>
    </source>
</evidence>
<accession>A3CRF6</accession>
<organism evidence="10 11">
    <name type="scientific">Methanoculleus marisnigri (strain ATCC 35101 / DSM 1498 / JR1)</name>
    <dbReference type="NCBI Taxonomy" id="368407"/>
    <lineage>
        <taxon>Archaea</taxon>
        <taxon>Methanobacteriati</taxon>
        <taxon>Methanobacteriota</taxon>
        <taxon>Stenosarchaea group</taxon>
        <taxon>Methanomicrobia</taxon>
        <taxon>Methanomicrobiales</taxon>
        <taxon>Methanomicrobiaceae</taxon>
        <taxon>Methanoculleus</taxon>
    </lineage>
</organism>
<proteinExistence type="inferred from homology"/>
<dbReference type="GO" id="GO:0005524">
    <property type="term" value="F:ATP binding"/>
    <property type="evidence" value="ECO:0007669"/>
    <property type="project" value="UniProtKB-KW"/>
</dbReference>
<dbReference type="GO" id="GO:0016887">
    <property type="term" value="F:ATP hydrolysis activity"/>
    <property type="evidence" value="ECO:0007669"/>
    <property type="project" value="InterPro"/>
</dbReference>
<dbReference type="Pfam" id="PF00005">
    <property type="entry name" value="ABC_tran"/>
    <property type="match status" value="1"/>
</dbReference>
<dbReference type="HOGENOM" id="CLU_000604_1_2_2"/>
<gene>
    <name evidence="10" type="ordered locus">Memar_0021</name>
</gene>
<keyword evidence="11" id="KW-1185">Reference proteome</keyword>
<comment type="similarity">
    <text evidence="8">Belongs to the ABC transporter superfamily. Drug exporter-1 (DrugE1) (TC 3.A.1.105) family.</text>
</comment>